<feature type="modified residue" description="N6-(pyridoxal phosphate)lysine" evidence="4 5">
    <location>
        <position position="39"/>
    </location>
</feature>
<dbReference type="InterPro" id="IPR000821">
    <property type="entry name" value="Ala_racemase"/>
</dbReference>
<dbReference type="PANTHER" id="PTHR30511">
    <property type="entry name" value="ALANINE RACEMASE"/>
    <property type="match status" value="1"/>
</dbReference>
<name>A0A6N2V116_9FIRM</name>
<organism evidence="8">
    <name type="scientific">uncultured Anaerotruncus sp</name>
    <dbReference type="NCBI Taxonomy" id="905011"/>
    <lineage>
        <taxon>Bacteria</taxon>
        <taxon>Bacillati</taxon>
        <taxon>Bacillota</taxon>
        <taxon>Clostridia</taxon>
        <taxon>Eubacteriales</taxon>
        <taxon>Oscillospiraceae</taxon>
        <taxon>Anaerotruncus</taxon>
        <taxon>environmental samples</taxon>
    </lineage>
</organism>
<evidence type="ECO:0000256" key="3">
    <source>
        <dbReference type="ARBA" id="ARBA00023235"/>
    </source>
</evidence>
<dbReference type="GO" id="GO:0030632">
    <property type="term" value="P:D-alanine biosynthetic process"/>
    <property type="evidence" value="ECO:0007669"/>
    <property type="project" value="UniProtKB-UniRule"/>
</dbReference>
<evidence type="ECO:0000259" key="7">
    <source>
        <dbReference type="SMART" id="SM01005"/>
    </source>
</evidence>
<dbReference type="HAMAP" id="MF_01201">
    <property type="entry name" value="Ala_racemase"/>
    <property type="match status" value="1"/>
</dbReference>
<dbReference type="Pfam" id="PF01168">
    <property type="entry name" value="Ala_racemase_N"/>
    <property type="match status" value="1"/>
</dbReference>
<comment type="function">
    <text evidence="4">Catalyzes the interconversion of L-alanine and D-alanine. May also act on other amino acids.</text>
</comment>
<dbReference type="InterPro" id="IPR029066">
    <property type="entry name" value="PLP-binding_barrel"/>
</dbReference>
<dbReference type="FunFam" id="3.20.20.10:FF:000002">
    <property type="entry name" value="Alanine racemase"/>
    <property type="match status" value="1"/>
</dbReference>
<dbReference type="InterPro" id="IPR001608">
    <property type="entry name" value="Ala_racemase_N"/>
</dbReference>
<dbReference type="PRINTS" id="PR00992">
    <property type="entry name" value="ALARACEMASE"/>
</dbReference>
<keyword evidence="2 4" id="KW-0663">Pyridoxal phosphate</keyword>
<dbReference type="Gene3D" id="3.20.20.10">
    <property type="entry name" value="Alanine racemase"/>
    <property type="match status" value="1"/>
</dbReference>
<dbReference type="NCBIfam" id="TIGR00492">
    <property type="entry name" value="alr"/>
    <property type="match status" value="1"/>
</dbReference>
<dbReference type="GO" id="GO:0005829">
    <property type="term" value="C:cytosol"/>
    <property type="evidence" value="ECO:0007669"/>
    <property type="project" value="TreeGrafter"/>
</dbReference>
<comment type="catalytic activity">
    <reaction evidence="4">
        <text>L-alanine = D-alanine</text>
        <dbReference type="Rhea" id="RHEA:20249"/>
        <dbReference type="ChEBI" id="CHEBI:57416"/>
        <dbReference type="ChEBI" id="CHEBI:57972"/>
        <dbReference type="EC" id="5.1.1.1"/>
    </reaction>
</comment>
<dbReference type="EMBL" id="CACRSL010000005">
    <property type="protein sequence ID" value="VYT22652.1"/>
    <property type="molecule type" value="Genomic_DNA"/>
</dbReference>
<feature type="binding site" evidence="4 6">
    <location>
        <position position="137"/>
    </location>
    <ligand>
        <name>substrate</name>
    </ligand>
</feature>
<dbReference type="UniPathway" id="UPA00042">
    <property type="reaction ID" value="UER00497"/>
</dbReference>
<dbReference type="Gene3D" id="2.40.37.10">
    <property type="entry name" value="Lyase, Ornithine Decarboxylase, Chain A, domain 1"/>
    <property type="match status" value="1"/>
</dbReference>
<dbReference type="GO" id="GO:0030170">
    <property type="term" value="F:pyridoxal phosphate binding"/>
    <property type="evidence" value="ECO:0007669"/>
    <property type="project" value="UniProtKB-UniRule"/>
</dbReference>
<dbReference type="CDD" id="cd00430">
    <property type="entry name" value="PLPDE_III_AR"/>
    <property type="match status" value="1"/>
</dbReference>
<dbReference type="Pfam" id="PF00842">
    <property type="entry name" value="Ala_racemase_C"/>
    <property type="match status" value="1"/>
</dbReference>
<accession>A0A6N2V116</accession>
<feature type="active site" description="Proton acceptor; specific for D-alanine" evidence="4">
    <location>
        <position position="39"/>
    </location>
</feature>
<evidence type="ECO:0000313" key="8">
    <source>
        <dbReference type="EMBL" id="VYT22652.1"/>
    </source>
</evidence>
<evidence type="ECO:0000256" key="4">
    <source>
        <dbReference type="HAMAP-Rule" id="MF_01201"/>
    </source>
</evidence>
<dbReference type="InterPro" id="IPR009006">
    <property type="entry name" value="Ala_racemase/Decarboxylase_C"/>
</dbReference>
<dbReference type="PANTHER" id="PTHR30511:SF0">
    <property type="entry name" value="ALANINE RACEMASE, CATABOLIC-RELATED"/>
    <property type="match status" value="1"/>
</dbReference>
<comment type="similarity">
    <text evidence="4">Belongs to the alanine racemase family.</text>
</comment>
<feature type="domain" description="Alanine racemase C-terminal" evidence="7">
    <location>
        <begin position="253"/>
        <end position="381"/>
    </location>
</feature>
<dbReference type="AlphaFoldDB" id="A0A6N2V116"/>
<dbReference type="InterPro" id="IPR011079">
    <property type="entry name" value="Ala_racemase_C"/>
</dbReference>
<dbReference type="PROSITE" id="PS00395">
    <property type="entry name" value="ALANINE_RACEMASE"/>
    <property type="match status" value="1"/>
</dbReference>
<dbReference type="SUPFAM" id="SSF50621">
    <property type="entry name" value="Alanine racemase C-terminal domain-like"/>
    <property type="match status" value="1"/>
</dbReference>
<feature type="active site" description="Proton acceptor; specific for L-alanine" evidence="4">
    <location>
        <position position="274"/>
    </location>
</feature>
<sequence>MREFLKRSWATIDLDAIGRNIAAVRARLAPGCRLMAVVKADAYGHGDRFVATAMARAGVDWFGVSNIDEAVSLRRHGICHPTLIFGPTPVQMAGLLSRYNITQMIPSLEYARSLQEIAQASEDVLEVHIKLDTGMSRLGFLAYGEDLNRSLDEIGEIAKMPNLSITGTFTHFAVADEDDPESVAFTKLQFQRFQEALSQLEERGIPTGIRHCCNSAGVINYPEMHLDMVRPGVILYGLSPSADCQGRMPLSPAMSLYSTLTLVKTVAAGTTLSYGRIFTAPHKMRVGTVSIGYADGFERNLSGKAKVLIRGKFAPVIGRVCMDQLMVDLTDIPDAQELDLVTVVGQDGENAISFDDFAALSDTVNYEKICLVGKRVPRVYRKGGMDIGVAEYLKKDFDL</sequence>
<dbReference type="SMART" id="SM01005">
    <property type="entry name" value="Ala_racemase_C"/>
    <property type="match status" value="1"/>
</dbReference>
<reference evidence="8" key="1">
    <citation type="submission" date="2019-11" db="EMBL/GenBank/DDBJ databases">
        <authorList>
            <person name="Feng L."/>
        </authorList>
    </citation>
    <scope>NUCLEOTIDE SEQUENCE</scope>
    <source>
        <strain evidence="8">AundefinedLFYP135</strain>
    </source>
</reference>
<proteinExistence type="inferred from homology"/>
<dbReference type="SUPFAM" id="SSF51419">
    <property type="entry name" value="PLP-binding barrel"/>
    <property type="match status" value="1"/>
</dbReference>
<keyword evidence="3 4" id="KW-0413">Isomerase</keyword>
<dbReference type="GO" id="GO:0008784">
    <property type="term" value="F:alanine racemase activity"/>
    <property type="evidence" value="ECO:0007669"/>
    <property type="project" value="UniProtKB-UniRule"/>
</dbReference>
<evidence type="ECO:0000256" key="6">
    <source>
        <dbReference type="PIRSR" id="PIRSR600821-52"/>
    </source>
</evidence>
<protein>
    <recommendedName>
        <fullName evidence="4">Alanine racemase</fullName>
        <ecNumber evidence="4">5.1.1.1</ecNumber>
    </recommendedName>
</protein>
<comment type="cofactor">
    <cofactor evidence="1 4 5">
        <name>pyridoxal 5'-phosphate</name>
        <dbReference type="ChEBI" id="CHEBI:597326"/>
    </cofactor>
</comment>
<comment type="pathway">
    <text evidence="4">Amino-acid biosynthesis; D-alanine biosynthesis; D-alanine from L-alanine: step 1/1.</text>
</comment>
<evidence type="ECO:0000256" key="5">
    <source>
        <dbReference type="PIRSR" id="PIRSR600821-50"/>
    </source>
</evidence>
<feature type="binding site" evidence="4 6">
    <location>
        <position position="322"/>
    </location>
    <ligand>
        <name>substrate</name>
    </ligand>
</feature>
<evidence type="ECO:0000256" key="2">
    <source>
        <dbReference type="ARBA" id="ARBA00022898"/>
    </source>
</evidence>
<dbReference type="InterPro" id="IPR020622">
    <property type="entry name" value="Ala_racemase_pyridoxalP-BS"/>
</dbReference>
<evidence type="ECO:0000256" key="1">
    <source>
        <dbReference type="ARBA" id="ARBA00001933"/>
    </source>
</evidence>
<dbReference type="EC" id="5.1.1.1" evidence="4"/>
<gene>
    <name evidence="8" type="primary">alr_2</name>
    <name evidence="8" type="ORF">AULFYP135_02139</name>
</gene>